<dbReference type="InterPro" id="IPR006260">
    <property type="entry name" value="TonB/TolA_C"/>
</dbReference>
<reference evidence="7 8" key="1">
    <citation type="journal article" date="2019" name="Int. J. Syst. Evol. Microbiol.">
        <title>The Global Catalogue of Microorganisms (GCM) 10K type strain sequencing project: providing services to taxonomists for standard genome sequencing and annotation.</title>
        <authorList>
            <consortium name="The Broad Institute Genomics Platform"/>
            <consortium name="The Broad Institute Genome Sequencing Center for Infectious Disease"/>
            <person name="Wu L."/>
            <person name="Ma J."/>
        </authorList>
    </citation>
    <scope>NUCLEOTIDE SEQUENCE [LARGE SCALE GENOMIC DNA]</scope>
    <source>
        <strain evidence="7 8">JCM 16242</strain>
    </source>
</reference>
<dbReference type="Pfam" id="PF03544">
    <property type="entry name" value="TonB_C"/>
    <property type="match status" value="1"/>
</dbReference>
<evidence type="ECO:0000259" key="6">
    <source>
        <dbReference type="PROSITE" id="PS52015"/>
    </source>
</evidence>
<feature type="domain" description="TonB C-terminal" evidence="6">
    <location>
        <begin position="83"/>
        <end position="177"/>
    </location>
</feature>
<organism evidence="7 8">
    <name type="scientific">Rhodanobacter caeni</name>
    <dbReference type="NCBI Taxonomy" id="657654"/>
    <lineage>
        <taxon>Bacteria</taxon>
        <taxon>Pseudomonadati</taxon>
        <taxon>Pseudomonadota</taxon>
        <taxon>Gammaproteobacteria</taxon>
        <taxon>Lysobacterales</taxon>
        <taxon>Rhodanobacteraceae</taxon>
        <taxon>Rhodanobacter</taxon>
    </lineage>
</organism>
<name>A0ABN0UFK9_9GAMM</name>
<evidence type="ECO:0000256" key="2">
    <source>
        <dbReference type="ARBA" id="ARBA00022692"/>
    </source>
</evidence>
<dbReference type="RefSeq" id="WP_343881379.1">
    <property type="nucleotide sequence ID" value="NZ_BAAAFO010000002.1"/>
</dbReference>
<dbReference type="Proteomes" id="UP001500657">
    <property type="component" value="Unassembled WGS sequence"/>
</dbReference>
<dbReference type="SUPFAM" id="SSF74653">
    <property type="entry name" value="TolA/TonB C-terminal domain"/>
    <property type="match status" value="1"/>
</dbReference>
<keyword evidence="2" id="KW-0812">Transmembrane</keyword>
<protein>
    <recommendedName>
        <fullName evidence="6">TonB C-terminal domain-containing protein</fullName>
    </recommendedName>
</protein>
<accession>A0ABN0UFK9</accession>
<keyword evidence="4" id="KW-0472">Membrane</keyword>
<comment type="subcellular location">
    <subcellularLocation>
        <location evidence="1">Membrane</location>
        <topology evidence="1">Single-pass membrane protein</topology>
    </subcellularLocation>
</comment>
<dbReference type="EMBL" id="BAAAFO010000002">
    <property type="protein sequence ID" value="GAA0248828.1"/>
    <property type="molecule type" value="Genomic_DNA"/>
</dbReference>
<keyword evidence="3" id="KW-1133">Transmembrane helix</keyword>
<dbReference type="Gene3D" id="3.30.1150.10">
    <property type="match status" value="1"/>
</dbReference>
<dbReference type="NCBIfam" id="TIGR01352">
    <property type="entry name" value="tonB_Cterm"/>
    <property type="match status" value="1"/>
</dbReference>
<evidence type="ECO:0000256" key="5">
    <source>
        <dbReference type="SAM" id="MobiDB-lite"/>
    </source>
</evidence>
<evidence type="ECO:0000256" key="4">
    <source>
        <dbReference type="ARBA" id="ARBA00023136"/>
    </source>
</evidence>
<dbReference type="InterPro" id="IPR037682">
    <property type="entry name" value="TonB_C"/>
</dbReference>
<comment type="caution">
    <text evidence="7">The sequence shown here is derived from an EMBL/GenBank/DDBJ whole genome shotgun (WGS) entry which is preliminary data.</text>
</comment>
<dbReference type="PROSITE" id="PS52015">
    <property type="entry name" value="TONB_CTD"/>
    <property type="match status" value="1"/>
</dbReference>
<keyword evidence="8" id="KW-1185">Reference proteome</keyword>
<evidence type="ECO:0000256" key="3">
    <source>
        <dbReference type="ARBA" id="ARBA00022989"/>
    </source>
</evidence>
<evidence type="ECO:0000256" key="1">
    <source>
        <dbReference type="ARBA" id="ARBA00004167"/>
    </source>
</evidence>
<evidence type="ECO:0000313" key="8">
    <source>
        <dbReference type="Proteomes" id="UP001500657"/>
    </source>
</evidence>
<gene>
    <name evidence="7" type="ORF">GCM10009126_12880</name>
</gene>
<proteinExistence type="predicted"/>
<sequence length="179" mass="19029">MPRLRTTTGFSLLLLLGGIAGTAWLSTLTAGWSGPAVAVRTPTHHASRITQAPAHARRPVYTAAATVARVAPPEPAPAAMPLPPAPLQPVAMPYDTTMPWYKLRGHLDGRVVVHVDTDGRGQVDRASVVESSGDPVLDDHALRSVRGWRFAVPADQPDGVSGELPMRFSSHQDSLARAP</sequence>
<evidence type="ECO:0000313" key="7">
    <source>
        <dbReference type="EMBL" id="GAA0248828.1"/>
    </source>
</evidence>
<feature type="region of interest" description="Disordered" evidence="5">
    <location>
        <begin position="154"/>
        <end position="179"/>
    </location>
</feature>